<evidence type="ECO:0000313" key="3">
    <source>
        <dbReference type="Proteomes" id="UP001408789"/>
    </source>
</evidence>
<feature type="compositionally biased region" description="Basic and acidic residues" evidence="1">
    <location>
        <begin position="1"/>
        <end position="11"/>
    </location>
</feature>
<keyword evidence="3" id="KW-1185">Reference proteome</keyword>
<accession>A0AAP0DAX8</accession>
<feature type="compositionally biased region" description="Polar residues" evidence="1">
    <location>
        <begin position="28"/>
        <end position="42"/>
    </location>
</feature>
<dbReference type="PANTHER" id="PTHR37259">
    <property type="entry name" value="OS07G0474300 PROTEIN"/>
    <property type="match status" value="1"/>
</dbReference>
<feature type="region of interest" description="Disordered" evidence="1">
    <location>
        <begin position="172"/>
        <end position="205"/>
    </location>
</feature>
<protein>
    <submittedName>
        <fullName evidence="2">Uncharacterized protein</fullName>
    </submittedName>
</protein>
<reference evidence="2 3" key="1">
    <citation type="submission" date="2024-04" db="EMBL/GenBank/DDBJ databases">
        <title>The reference genome of an endangered Asteraceae, Deinandra increscens subsp. villosa, native to the Central Coast of California.</title>
        <authorList>
            <person name="Guilliams M."/>
            <person name="Hasenstab-Lehman K."/>
            <person name="Meyer R."/>
            <person name="Mcevoy S."/>
        </authorList>
    </citation>
    <scope>NUCLEOTIDE SEQUENCE [LARGE SCALE GENOMIC DNA]</scope>
    <source>
        <tissue evidence="2">Leaf</tissue>
    </source>
</reference>
<sequence length="205" mass="23518">MPTTTRSDRKPPLAMRSPIRLRPRGRHVQSTLQSPSGTSTKSCLPKQSLVMEEHELRPEYQAMSCELNALTKMVQDILRGSTTTNQSANASPMFQRGKLYEEYSARRNERLKRKRGESVVEKKTPCKQYLGVRRIESAMRSTTEVKKFESVRKMATPLVERRQVAMTQKYSLRSSSCKENKKPPLAMSSMGATVERKTDRKGHYY</sequence>
<dbReference type="AlphaFoldDB" id="A0AAP0DAX8"/>
<feature type="compositionally biased region" description="Basic and acidic residues" evidence="1">
    <location>
        <begin position="194"/>
        <end position="205"/>
    </location>
</feature>
<dbReference type="EMBL" id="JBCNJP010000010">
    <property type="protein sequence ID" value="KAK9071816.1"/>
    <property type="molecule type" value="Genomic_DNA"/>
</dbReference>
<gene>
    <name evidence="2" type="ORF">SSX86_008245</name>
</gene>
<comment type="caution">
    <text evidence="2">The sequence shown here is derived from an EMBL/GenBank/DDBJ whole genome shotgun (WGS) entry which is preliminary data.</text>
</comment>
<organism evidence="2 3">
    <name type="scientific">Deinandra increscens subsp. villosa</name>
    <dbReference type="NCBI Taxonomy" id="3103831"/>
    <lineage>
        <taxon>Eukaryota</taxon>
        <taxon>Viridiplantae</taxon>
        <taxon>Streptophyta</taxon>
        <taxon>Embryophyta</taxon>
        <taxon>Tracheophyta</taxon>
        <taxon>Spermatophyta</taxon>
        <taxon>Magnoliopsida</taxon>
        <taxon>eudicotyledons</taxon>
        <taxon>Gunneridae</taxon>
        <taxon>Pentapetalae</taxon>
        <taxon>asterids</taxon>
        <taxon>campanulids</taxon>
        <taxon>Asterales</taxon>
        <taxon>Asteraceae</taxon>
        <taxon>Asteroideae</taxon>
        <taxon>Heliantheae alliance</taxon>
        <taxon>Madieae</taxon>
        <taxon>Madiinae</taxon>
        <taxon>Deinandra</taxon>
    </lineage>
</organism>
<dbReference type="Proteomes" id="UP001408789">
    <property type="component" value="Unassembled WGS sequence"/>
</dbReference>
<evidence type="ECO:0000313" key="2">
    <source>
        <dbReference type="EMBL" id="KAK9071816.1"/>
    </source>
</evidence>
<proteinExistence type="predicted"/>
<name>A0AAP0DAX8_9ASTR</name>
<feature type="region of interest" description="Disordered" evidence="1">
    <location>
        <begin position="1"/>
        <end position="45"/>
    </location>
</feature>
<evidence type="ECO:0000256" key="1">
    <source>
        <dbReference type="SAM" id="MobiDB-lite"/>
    </source>
</evidence>
<dbReference type="PANTHER" id="PTHR37259:SF2">
    <property type="entry name" value="OS07G0474300 PROTEIN"/>
    <property type="match status" value="1"/>
</dbReference>